<evidence type="ECO:0000256" key="2">
    <source>
        <dbReference type="ARBA" id="ARBA00023125"/>
    </source>
</evidence>
<dbReference type="EMBL" id="JARQZJ010000137">
    <property type="protein sequence ID" value="KAK9892680.1"/>
    <property type="molecule type" value="Genomic_DNA"/>
</dbReference>
<proteinExistence type="predicted"/>
<dbReference type="PROSITE" id="PS50960">
    <property type="entry name" value="HTH_PSQ"/>
    <property type="match status" value="1"/>
</dbReference>
<evidence type="ECO:0000256" key="1">
    <source>
        <dbReference type="ARBA" id="ARBA00004123"/>
    </source>
</evidence>
<accession>A0AAW1VFB1</accession>
<dbReference type="Pfam" id="PF05225">
    <property type="entry name" value="HTH_psq"/>
    <property type="match status" value="1"/>
</dbReference>
<feature type="domain" description="HTH psq-type" evidence="5">
    <location>
        <begin position="1"/>
        <end position="56"/>
    </location>
</feature>
<dbReference type="GO" id="GO:0003677">
    <property type="term" value="F:DNA binding"/>
    <property type="evidence" value="ECO:0007669"/>
    <property type="project" value="UniProtKB-UniRule"/>
</dbReference>
<comment type="caution">
    <text evidence="7">The sequence shown here is derived from an EMBL/GenBank/DDBJ whole genome shotgun (WGS) entry which is preliminary data.</text>
</comment>
<evidence type="ECO:0008006" key="9">
    <source>
        <dbReference type="Google" id="ProtNLM"/>
    </source>
</evidence>
<evidence type="ECO:0000256" key="4">
    <source>
        <dbReference type="PROSITE-ProRule" id="PRU00320"/>
    </source>
</evidence>
<feature type="DNA-binding region" description="H-T-H motif" evidence="4">
    <location>
        <begin position="32"/>
        <end position="52"/>
    </location>
</feature>
<organism evidence="7 8">
    <name type="scientific">Henosepilachna vigintioctopunctata</name>
    <dbReference type="NCBI Taxonomy" id="420089"/>
    <lineage>
        <taxon>Eukaryota</taxon>
        <taxon>Metazoa</taxon>
        <taxon>Ecdysozoa</taxon>
        <taxon>Arthropoda</taxon>
        <taxon>Hexapoda</taxon>
        <taxon>Insecta</taxon>
        <taxon>Pterygota</taxon>
        <taxon>Neoptera</taxon>
        <taxon>Endopterygota</taxon>
        <taxon>Coleoptera</taxon>
        <taxon>Polyphaga</taxon>
        <taxon>Cucujiformia</taxon>
        <taxon>Coccinelloidea</taxon>
        <taxon>Coccinellidae</taxon>
        <taxon>Epilachninae</taxon>
        <taxon>Epilachnini</taxon>
        <taxon>Henosepilachna</taxon>
    </lineage>
</organism>
<keyword evidence="3 4" id="KW-0539">Nucleus</keyword>
<comment type="subcellular location">
    <subcellularLocation>
        <location evidence="1 4">Nucleus</location>
    </subcellularLocation>
</comment>
<dbReference type="PROSITE" id="PS51253">
    <property type="entry name" value="HTH_CENPB"/>
    <property type="match status" value="1"/>
</dbReference>
<reference evidence="7 8" key="1">
    <citation type="submission" date="2023-03" db="EMBL/GenBank/DDBJ databases">
        <title>Genome insight into feeding habits of ladybird beetles.</title>
        <authorList>
            <person name="Li H.-S."/>
            <person name="Huang Y.-H."/>
            <person name="Pang H."/>
        </authorList>
    </citation>
    <scope>NUCLEOTIDE SEQUENCE [LARGE SCALE GENOMIC DNA]</scope>
    <source>
        <strain evidence="7">SYSU_2023b</strain>
        <tissue evidence="7">Whole body</tissue>
    </source>
</reference>
<keyword evidence="2 4" id="KW-0238">DNA-binding</keyword>
<dbReference type="Proteomes" id="UP001431783">
    <property type="component" value="Unassembled WGS sequence"/>
</dbReference>
<name>A0AAW1VFB1_9CUCU</name>
<keyword evidence="8" id="KW-1185">Reference proteome</keyword>
<sequence length="154" mass="17927">MARYKAKGIRGKWSEESMKQGLTAVKSGKMKVNTAAKHYNVPRRTLRRYLQEKKETKSTLGRKPLLDPEQEKILASRVIRLCNVGYPLKQRVLRRCVKTFCDRNNISVSGGDLMVGRDWLRGFLKRHRNISRRKAQNLNPARAQKLNKAVWHRS</sequence>
<dbReference type="InterPro" id="IPR009057">
    <property type="entry name" value="Homeodomain-like_sf"/>
</dbReference>
<protein>
    <recommendedName>
        <fullName evidence="9">HTH psq-type domain-containing protein</fullName>
    </recommendedName>
</protein>
<evidence type="ECO:0000259" key="6">
    <source>
        <dbReference type="PROSITE" id="PS51253"/>
    </source>
</evidence>
<dbReference type="InterPro" id="IPR007889">
    <property type="entry name" value="HTH_Psq"/>
</dbReference>
<dbReference type="AlphaFoldDB" id="A0AAW1VFB1"/>
<dbReference type="SUPFAM" id="SSF46689">
    <property type="entry name" value="Homeodomain-like"/>
    <property type="match status" value="1"/>
</dbReference>
<evidence type="ECO:0000259" key="5">
    <source>
        <dbReference type="PROSITE" id="PS50960"/>
    </source>
</evidence>
<dbReference type="Pfam" id="PF03221">
    <property type="entry name" value="HTH_Tnp_Tc5"/>
    <property type="match status" value="1"/>
</dbReference>
<feature type="domain" description="HTH CENPB-type" evidence="6">
    <location>
        <begin position="58"/>
        <end position="133"/>
    </location>
</feature>
<evidence type="ECO:0000313" key="8">
    <source>
        <dbReference type="Proteomes" id="UP001431783"/>
    </source>
</evidence>
<dbReference type="GO" id="GO:0005634">
    <property type="term" value="C:nucleus"/>
    <property type="evidence" value="ECO:0007669"/>
    <property type="project" value="UniProtKB-SubCell"/>
</dbReference>
<evidence type="ECO:0000313" key="7">
    <source>
        <dbReference type="EMBL" id="KAK9892680.1"/>
    </source>
</evidence>
<dbReference type="InterPro" id="IPR006600">
    <property type="entry name" value="HTH_CenpB_DNA-bd_dom"/>
</dbReference>
<dbReference type="Gene3D" id="1.10.10.60">
    <property type="entry name" value="Homeodomain-like"/>
    <property type="match status" value="1"/>
</dbReference>
<gene>
    <name evidence="7" type="ORF">WA026_021533</name>
</gene>
<evidence type="ECO:0000256" key="3">
    <source>
        <dbReference type="ARBA" id="ARBA00023242"/>
    </source>
</evidence>